<accession>A0AAW2R5L3</accession>
<proteinExistence type="predicted"/>
<name>A0AAW2R5L3_SESRA</name>
<protein>
    <submittedName>
        <fullName evidence="2">Uncharacterized protein</fullName>
    </submittedName>
</protein>
<feature type="compositionally biased region" description="Basic and acidic residues" evidence="1">
    <location>
        <begin position="55"/>
        <end position="67"/>
    </location>
</feature>
<dbReference type="EMBL" id="JACGWJ010000014">
    <property type="protein sequence ID" value="KAL0374951.1"/>
    <property type="molecule type" value="Genomic_DNA"/>
</dbReference>
<comment type="caution">
    <text evidence="2">The sequence shown here is derived from an EMBL/GenBank/DDBJ whole genome shotgun (WGS) entry which is preliminary data.</text>
</comment>
<reference evidence="2" key="1">
    <citation type="submission" date="2020-06" db="EMBL/GenBank/DDBJ databases">
        <authorList>
            <person name="Li T."/>
            <person name="Hu X."/>
            <person name="Zhang T."/>
            <person name="Song X."/>
            <person name="Zhang H."/>
            <person name="Dai N."/>
            <person name="Sheng W."/>
            <person name="Hou X."/>
            <person name="Wei L."/>
        </authorList>
    </citation>
    <scope>NUCLEOTIDE SEQUENCE</scope>
    <source>
        <strain evidence="2">G02</strain>
        <tissue evidence="2">Leaf</tissue>
    </source>
</reference>
<gene>
    <name evidence="2" type="ORF">Sradi_3410800</name>
</gene>
<sequence>MKAVVDEKKDKVTIRAECRADEGRKHVEKVELKTHDVETVKYVERKLVDKGVGRLERHPADGLPLKHDPKKGHGGKYTWEGPAKEFEAELEAEPAIDEKDPNYVEEEVGEEGTDELVVGEVEVAKAAEEGVARIEVDPHLKVN</sequence>
<reference evidence="2" key="2">
    <citation type="journal article" date="2024" name="Plant">
        <title>Genomic evolution and insights into agronomic trait innovations of Sesamum species.</title>
        <authorList>
            <person name="Miao H."/>
            <person name="Wang L."/>
            <person name="Qu L."/>
            <person name="Liu H."/>
            <person name="Sun Y."/>
            <person name="Le M."/>
            <person name="Wang Q."/>
            <person name="Wei S."/>
            <person name="Zheng Y."/>
            <person name="Lin W."/>
            <person name="Duan Y."/>
            <person name="Cao H."/>
            <person name="Xiong S."/>
            <person name="Wang X."/>
            <person name="Wei L."/>
            <person name="Li C."/>
            <person name="Ma Q."/>
            <person name="Ju M."/>
            <person name="Zhao R."/>
            <person name="Li G."/>
            <person name="Mu C."/>
            <person name="Tian Q."/>
            <person name="Mei H."/>
            <person name="Zhang T."/>
            <person name="Gao T."/>
            <person name="Zhang H."/>
        </authorList>
    </citation>
    <scope>NUCLEOTIDE SEQUENCE</scope>
    <source>
        <strain evidence="2">G02</strain>
    </source>
</reference>
<feature type="region of interest" description="Disordered" evidence="1">
    <location>
        <begin position="55"/>
        <end position="79"/>
    </location>
</feature>
<feature type="region of interest" description="Disordered" evidence="1">
    <location>
        <begin position="92"/>
        <end position="114"/>
    </location>
</feature>
<organism evidence="2">
    <name type="scientific">Sesamum radiatum</name>
    <name type="common">Black benniseed</name>
    <dbReference type="NCBI Taxonomy" id="300843"/>
    <lineage>
        <taxon>Eukaryota</taxon>
        <taxon>Viridiplantae</taxon>
        <taxon>Streptophyta</taxon>
        <taxon>Embryophyta</taxon>
        <taxon>Tracheophyta</taxon>
        <taxon>Spermatophyta</taxon>
        <taxon>Magnoliopsida</taxon>
        <taxon>eudicotyledons</taxon>
        <taxon>Gunneridae</taxon>
        <taxon>Pentapetalae</taxon>
        <taxon>asterids</taxon>
        <taxon>lamiids</taxon>
        <taxon>Lamiales</taxon>
        <taxon>Pedaliaceae</taxon>
        <taxon>Sesamum</taxon>
    </lineage>
</organism>
<dbReference type="AlphaFoldDB" id="A0AAW2R5L3"/>
<evidence type="ECO:0000256" key="1">
    <source>
        <dbReference type="SAM" id="MobiDB-lite"/>
    </source>
</evidence>
<evidence type="ECO:0000313" key="2">
    <source>
        <dbReference type="EMBL" id="KAL0374951.1"/>
    </source>
</evidence>
<feature type="compositionally biased region" description="Acidic residues" evidence="1">
    <location>
        <begin position="103"/>
        <end position="114"/>
    </location>
</feature>